<dbReference type="Pfam" id="PF13520">
    <property type="entry name" value="AA_permease_2"/>
    <property type="match status" value="1"/>
</dbReference>
<dbReference type="PANTHER" id="PTHR45649:SF23">
    <property type="entry name" value="TRANSPORTER, PUTATIVE (EUROFUNG)-RELATED"/>
    <property type="match status" value="1"/>
</dbReference>
<comment type="caution">
    <text evidence="7">The sequence shown here is derived from an EMBL/GenBank/DDBJ whole genome shotgun (WGS) entry which is preliminary data.</text>
</comment>
<organism evidence="7 8">
    <name type="scientific">Lasiodiplodia hormozganensis</name>
    <dbReference type="NCBI Taxonomy" id="869390"/>
    <lineage>
        <taxon>Eukaryota</taxon>
        <taxon>Fungi</taxon>
        <taxon>Dikarya</taxon>
        <taxon>Ascomycota</taxon>
        <taxon>Pezizomycotina</taxon>
        <taxon>Dothideomycetes</taxon>
        <taxon>Dothideomycetes incertae sedis</taxon>
        <taxon>Botryosphaeriales</taxon>
        <taxon>Botryosphaeriaceae</taxon>
        <taxon>Lasiodiplodia</taxon>
    </lineage>
</organism>
<dbReference type="InterPro" id="IPR002293">
    <property type="entry name" value="AA/rel_permease1"/>
</dbReference>
<feature type="transmembrane region" description="Helical" evidence="6">
    <location>
        <begin position="345"/>
        <end position="368"/>
    </location>
</feature>
<feature type="transmembrane region" description="Helical" evidence="6">
    <location>
        <begin position="277"/>
        <end position="297"/>
    </location>
</feature>
<dbReference type="Proteomes" id="UP001175001">
    <property type="component" value="Unassembled WGS sequence"/>
</dbReference>
<dbReference type="Gene3D" id="1.20.1740.10">
    <property type="entry name" value="Amino acid/polyamine transporter I"/>
    <property type="match status" value="1"/>
</dbReference>
<evidence type="ECO:0000256" key="5">
    <source>
        <dbReference type="ARBA" id="ARBA00023136"/>
    </source>
</evidence>
<evidence type="ECO:0000256" key="4">
    <source>
        <dbReference type="ARBA" id="ARBA00022989"/>
    </source>
</evidence>
<evidence type="ECO:0000256" key="1">
    <source>
        <dbReference type="ARBA" id="ARBA00004141"/>
    </source>
</evidence>
<dbReference type="PANTHER" id="PTHR45649">
    <property type="entry name" value="AMINO-ACID PERMEASE BAT1"/>
    <property type="match status" value="1"/>
</dbReference>
<comment type="subcellular location">
    <subcellularLocation>
        <location evidence="1">Membrane</location>
        <topology evidence="1">Multi-pass membrane protein</topology>
    </subcellularLocation>
</comment>
<dbReference type="EMBL" id="JAUJDW010000005">
    <property type="protein sequence ID" value="KAK0662749.1"/>
    <property type="molecule type" value="Genomic_DNA"/>
</dbReference>
<proteinExistence type="predicted"/>
<name>A0AA40D778_9PEZI</name>
<feature type="transmembrane region" description="Helical" evidence="6">
    <location>
        <begin position="227"/>
        <end position="256"/>
    </location>
</feature>
<dbReference type="GO" id="GO:0016020">
    <property type="term" value="C:membrane"/>
    <property type="evidence" value="ECO:0007669"/>
    <property type="project" value="UniProtKB-SubCell"/>
</dbReference>
<feature type="transmembrane region" description="Helical" evidence="6">
    <location>
        <begin position="91"/>
        <end position="114"/>
    </location>
</feature>
<dbReference type="AlphaFoldDB" id="A0AA40D778"/>
<keyword evidence="2" id="KW-0813">Transport</keyword>
<evidence type="ECO:0000256" key="3">
    <source>
        <dbReference type="ARBA" id="ARBA00022692"/>
    </source>
</evidence>
<sequence length="408" mass="43213">MASTGQATGYLPDDLANLGKDAKMGAESDQATGSADQALEAMGYSAELSRNRSTPQMAFMAFVLASIPRIPPDVYACTCQMASYGELDLRMATAAIFWTFGGVAVIIICILVLAKNGRHDGAYVFTEFEHNSGWPAGWSFCIGLLQAAYATSSTGMIISMCEEARAPSVQVPKAMVATVIINTFAGLLILIPLVFVLPDPVSLLQRSSNQPVPTIIKDAVGSPGGAFALLVPLIVLGLLCGICCTTATSRAVWAFARDGAIPGSKYWKMVNFKLDQVPFNAMMLSMAVQLLLGLIYFGSSAAFNAFSGVGVVCLTASYAVPIAASLGGGRAHVKKGKFYLGPTGYFCNVVALCWSLLAIPLFCMPAVIPVDATTMNYASVVFAAFILLAVGWYIAWGFKHYVGPPHDE</sequence>
<gene>
    <name evidence="7" type="ORF">DIS24_g1659</name>
</gene>
<keyword evidence="3 6" id="KW-0812">Transmembrane</keyword>
<accession>A0AA40D778</accession>
<keyword evidence="5 6" id="KW-0472">Membrane</keyword>
<evidence type="ECO:0000256" key="2">
    <source>
        <dbReference type="ARBA" id="ARBA00022448"/>
    </source>
</evidence>
<keyword evidence="4 6" id="KW-1133">Transmembrane helix</keyword>
<evidence type="ECO:0000256" key="6">
    <source>
        <dbReference type="SAM" id="Phobius"/>
    </source>
</evidence>
<reference evidence="7" key="1">
    <citation type="submission" date="2023-06" db="EMBL/GenBank/DDBJ databases">
        <title>Multi-omics analyses reveal the molecular pathogenesis toolkit of Lasiodiplodia hormozganensis, a cross-kingdom pathogen.</title>
        <authorList>
            <person name="Felix C."/>
            <person name="Meneses R."/>
            <person name="Goncalves M.F.M."/>
            <person name="Tilleman L."/>
            <person name="Duarte A.S."/>
            <person name="Jorrin-Novo J.V."/>
            <person name="Van De Peer Y."/>
            <person name="Deforce D."/>
            <person name="Van Nieuwerburgh F."/>
            <person name="Esteves A.C."/>
            <person name="Alves A."/>
        </authorList>
    </citation>
    <scope>NUCLEOTIDE SEQUENCE</scope>
    <source>
        <strain evidence="7">CBS 339.90</strain>
    </source>
</reference>
<evidence type="ECO:0000313" key="7">
    <source>
        <dbReference type="EMBL" id="KAK0662749.1"/>
    </source>
</evidence>
<feature type="transmembrane region" description="Helical" evidence="6">
    <location>
        <begin position="303"/>
        <end position="324"/>
    </location>
</feature>
<feature type="transmembrane region" description="Helical" evidence="6">
    <location>
        <begin position="179"/>
        <end position="197"/>
    </location>
</feature>
<protein>
    <submittedName>
        <fullName evidence="7">Amino-acid permease C15C4.04c</fullName>
    </submittedName>
</protein>
<evidence type="ECO:0000313" key="8">
    <source>
        <dbReference type="Proteomes" id="UP001175001"/>
    </source>
</evidence>
<feature type="transmembrane region" description="Helical" evidence="6">
    <location>
        <begin position="134"/>
        <end position="158"/>
    </location>
</feature>
<dbReference type="GO" id="GO:0022857">
    <property type="term" value="F:transmembrane transporter activity"/>
    <property type="evidence" value="ECO:0007669"/>
    <property type="project" value="InterPro"/>
</dbReference>
<keyword evidence="8" id="KW-1185">Reference proteome</keyword>
<feature type="transmembrane region" description="Helical" evidence="6">
    <location>
        <begin position="374"/>
        <end position="396"/>
    </location>
</feature>